<dbReference type="SUPFAM" id="SSF57850">
    <property type="entry name" value="RING/U-box"/>
    <property type="match status" value="1"/>
</dbReference>
<proteinExistence type="predicted"/>
<dbReference type="InterPro" id="IPR013083">
    <property type="entry name" value="Znf_RING/FYVE/PHD"/>
</dbReference>
<dbReference type="GO" id="GO:0061630">
    <property type="term" value="F:ubiquitin protein ligase activity"/>
    <property type="evidence" value="ECO:0007669"/>
    <property type="project" value="TreeGrafter"/>
</dbReference>
<keyword evidence="3" id="KW-1133">Transmembrane helix</keyword>
<keyword evidence="1" id="KW-0862">Zinc</keyword>
<dbReference type="Pfam" id="PF13639">
    <property type="entry name" value="zf-RING_2"/>
    <property type="match status" value="1"/>
</dbReference>
<evidence type="ECO:0000259" key="4">
    <source>
        <dbReference type="PROSITE" id="PS50089"/>
    </source>
</evidence>
<feature type="transmembrane region" description="Helical" evidence="3">
    <location>
        <begin position="225"/>
        <end position="250"/>
    </location>
</feature>
<dbReference type="Gene3D" id="3.30.40.10">
    <property type="entry name" value="Zinc/RING finger domain, C3HC4 (zinc finger)"/>
    <property type="match status" value="1"/>
</dbReference>
<dbReference type="SMART" id="SM00184">
    <property type="entry name" value="RING"/>
    <property type="match status" value="1"/>
</dbReference>
<reference evidence="5" key="1">
    <citation type="journal article" date="2023" name="Mol. Phylogenet. Evol.">
        <title>Genome-scale phylogeny and comparative genomics of the fungal order Sordariales.</title>
        <authorList>
            <person name="Hensen N."/>
            <person name="Bonometti L."/>
            <person name="Westerberg I."/>
            <person name="Brannstrom I.O."/>
            <person name="Guillou S."/>
            <person name="Cros-Aarteil S."/>
            <person name="Calhoun S."/>
            <person name="Haridas S."/>
            <person name="Kuo A."/>
            <person name="Mondo S."/>
            <person name="Pangilinan J."/>
            <person name="Riley R."/>
            <person name="LaButti K."/>
            <person name="Andreopoulos B."/>
            <person name="Lipzen A."/>
            <person name="Chen C."/>
            <person name="Yan M."/>
            <person name="Daum C."/>
            <person name="Ng V."/>
            <person name="Clum A."/>
            <person name="Steindorff A."/>
            <person name="Ohm R.A."/>
            <person name="Martin F."/>
            <person name="Silar P."/>
            <person name="Natvig D.O."/>
            <person name="Lalanne C."/>
            <person name="Gautier V."/>
            <person name="Ament-Velasquez S.L."/>
            <person name="Kruys A."/>
            <person name="Hutchinson M.I."/>
            <person name="Powell A.J."/>
            <person name="Barry K."/>
            <person name="Miller A.N."/>
            <person name="Grigoriev I.V."/>
            <person name="Debuchy R."/>
            <person name="Gladieux P."/>
            <person name="Hiltunen Thoren M."/>
            <person name="Johannesson H."/>
        </authorList>
    </citation>
    <scope>NUCLEOTIDE SEQUENCE</scope>
    <source>
        <strain evidence="5">CBS 118394</strain>
    </source>
</reference>
<dbReference type="PROSITE" id="PS50089">
    <property type="entry name" value="ZF_RING_2"/>
    <property type="match status" value="1"/>
</dbReference>
<feature type="domain" description="RING-type" evidence="4">
    <location>
        <begin position="358"/>
        <end position="401"/>
    </location>
</feature>
<organism evidence="5 6">
    <name type="scientific">Apodospora peruviana</name>
    <dbReference type="NCBI Taxonomy" id="516989"/>
    <lineage>
        <taxon>Eukaryota</taxon>
        <taxon>Fungi</taxon>
        <taxon>Dikarya</taxon>
        <taxon>Ascomycota</taxon>
        <taxon>Pezizomycotina</taxon>
        <taxon>Sordariomycetes</taxon>
        <taxon>Sordariomycetidae</taxon>
        <taxon>Sordariales</taxon>
        <taxon>Lasiosphaeriaceae</taxon>
        <taxon>Apodospora</taxon>
    </lineage>
</organism>
<feature type="compositionally biased region" description="Polar residues" evidence="2">
    <location>
        <begin position="489"/>
        <end position="507"/>
    </location>
</feature>
<reference evidence="5" key="2">
    <citation type="submission" date="2023-06" db="EMBL/GenBank/DDBJ databases">
        <authorList>
            <consortium name="Lawrence Berkeley National Laboratory"/>
            <person name="Haridas S."/>
            <person name="Hensen N."/>
            <person name="Bonometti L."/>
            <person name="Westerberg I."/>
            <person name="Brannstrom I.O."/>
            <person name="Guillou S."/>
            <person name="Cros-Aarteil S."/>
            <person name="Calhoun S."/>
            <person name="Kuo A."/>
            <person name="Mondo S."/>
            <person name="Pangilinan J."/>
            <person name="Riley R."/>
            <person name="Labutti K."/>
            <person name="Andreopoulos B."/>
            <person name="Lipzen A."/>
            <person name="Chen C."/>
            <person name="Yanf M."/>
            <person name="Daum C."/>
            <person name="Ng V."/>
            <person name="Clum A."/>
            <person name="Steindorff A."/>
            <person name="Ohm R."/>
            <person name="Martin F."/>
            <person name="Silar P."/>
            <person name="Natvig D."/>
            <person name="Lalanne C."/>
            <person name="Gautier V."/>
            <person name="Ament-Velasquez S.L."/>
            <person name="Kruys A."/>
            <person name="Hutchinson M.I."/>
            <person name="Powell A.J."/>
            <person name="Barry K."/>
            <person name="Miller A.N."/>
            <person name="Grigoriev I.V."/>
            <person name="Debuchy R."/>
            <person name="Gladieux P."/>
            <person name="Thoren M.H."/>
            <person name="Johannesson H."/>
        </authorList>
    </citation>
    <scope>NUCLEOTIDE SEQUENCE</scope>
    <source>
        <strain evidence="5">CBS 118394</strain>
    </source>
</reference>
<dbReference type="InterPro" id="IPR001841">
    <property type="entry name" value="Znf_RING"/>
</dbReference>
<accession>A0AAE0IRA7</accession>
<evidence type="ECO:0000313" key="5">
    <source>
        <dbReference type="EMBL" id="KAK3329532.1"/>
    </source>
</evidence>
<name>A0AAE0IRA7_9PEZI</name>
<comment type="caution">
    <text evidence="5">The sequence shown here is derived from an EMBL/GenBank/DDBJ whole genome shotgun (WGS) entry which is preliminary data.</text>
</comment>
<dbReference type="GO" id="GO:0008270">
    <property type="term" value="F:zinc ion binding"/>
    <property type="evidence" value="ECO:0007669"/>
    <property type="project" value="UniProtKB-KW"/>
</dbReference>
<dbReference type="PANTHER" id="PTHR22765">
    <property type="entry name" value="RING FINGER AND PROTEASE ASSOCIATED DOMAIN-CONTAINING"/>
    <property type="match status" value="1"/>
</dbReference>
<dbReference type="AlphaFoldDB" id="A0AAE0IRA7"/>
<evidence type="ECO:0000313" key="6">
    <source>
        <dbReference type="Proteomes" id="UP001283341"/>
    </source>
</evidence>
<evidence type="ECO:0000256" key="2">
    <source>
        <dbReference type="SAM" id="MobiDB-lite"/>
    </source>
</evidence>
<keyword evidence="6" id="KW-1185">Reference proteome</keyword>
<evidence type="ECO:0000256" key="1">
    <source>
        <dbReference type="PROSITE-ProRule" id="PRU00175"/>
    </source>
</evidence>
<dbReference type="CDD" id="cd16473">
    <property type="entry name" value="RING-H2_RNF103"/>
    <property type="match status" value="1"/>
</dbReference>
<feature type="region of interest" description="Disordered" evidence="2">
    <location>
        <begin position="298"/>
        <end position="348"/>
    </location>
</feature>
<keyword evidence="3" id="KW-0812">Transmembrane</keyword>
<keyword evidence="1" id="KW-0479">Metal-binding</keyword>
<keyword evidence="1" id="KW-0863">Zinc-finger</keyword>
<feature type="region of interest" description="Disordered" evidence="2">
    <location>
        <begin position="460"/>
        <end position="509"/>
    </location>
</feature>
<gene>
    <name evidence="5" type="ORF">B0H66DRAFT_610450</name>
</gene>
<sequence>MVDNVHDLLFSNPSWQNVGTVPNTIIRNITAVSSHLAYAARISENITVLASRSSGTKTNIVQGLLYVPELPANDPCVDELVGHVPDSAARRSDLPPANYNLIALAPWVSADCSKSYLDAARTDPLRGFIFYRPDNSSDGPLPVDAPEWDIDGDAKWKTQSAYTVFAVSGLEGQHMMQNLSRYSGKLTTVPFGPNISRLYSPDPSDYVRIWTALSVTSSPSLPHGLWVYALIIIGVLLGVVLAASCLMHFVQSRRRSSLRRRVVAGQVNLEGLGIKRLTVPLDHIQKFPLFTYHYEPSVNSPPTSPRSPRQGRGRRGSRGEGGAPPMTTVSLPPMTVSEKGPASPSAAFTVPTDYQPGCEICLEQYQNRVTIIRELPCGHIFHPECIEEFLHEVSSLCPLCKACMLPQGYCPKITNAMVRRERAIRRLRDRVVIEDLEDDTGGGHSRIQSWGSTIKKHMFSAHTSTPTSSTSTELQSRSKQAIGNRESGVIQQQPDTAAGESNRSNPTDLARKRMRELAGSELEDGERLTKWKRMRTRIFPGF</sequence>
<keyword evidence="3" id="KW-0472">Membrane</keyword>
<feature type="compositionally biased region" description="Low complexity" evidence="2">
    <location>
        <begin position="460"/>
        <end position="472"/>
    </location>
</feature>
<dbReference type="GO" id="GO:0005737">
    <property type="term" value="C:cytoplasm"/>
    <property type="evidence" value="ECO:0007669"/>
    <property type="project" value="TreeGrafter"/>
</dbReference>
<dbReference type="GO" id="GO:0006511">
    <property type="term" value="P:ubiquitin-dependent protein catabolic process"/>
    <property type="evidence" value="ECO:0007669"/>
    <property type="project" value="TreeGrafter"/>
</dbReference>
<dbReference type="InterPro" id="IPR051826">
    <property type="entry name" value="E3_ubiquitin-ligase_domain"/>
</dbReference>
<dbReference type="EMBL" id="JAUEDM010000001">
    <property type="protein sequence ID" value="KAK3329532.1"/>
    <property type="molecule type" value="Genomic_DNA"/>
</dbReference>
<dbReference type="PANTHER" id="PTHR22765:SF413">
    <property type="entry name" value="FINGER DOMAIN PROTEIN, PUTATIVE (AFU_ORTHOLOGUE AFUA_1G04600)-RELATED"/>
    <property type="match status" value="1"/>
</dbReference>
<dbReference type="Proteomes" id="UP001283341">
    <property type="component" value="Unassembled WGS sequence"/>
</dbReference>
<protein>
    <recommendedName>
        <fullName evidence="4">RING-type domain-containing protein</fullName>
    </recommendedName>
</protein>
<evidence type="ECO:0000256" key="3">
    <source>
        <dbReference type="SAM" id="Phobius"/>
    </source>
</evidence>